<reference evidence="1" key="1">
    <citation type="submission" date="2019-04" db="EMBL/GenBank/DDBJ databases">
        <title>Microbes associate with the intestines of laboratory mice.</title>
        <authorList>
            <person name="Navarre W."/>
            <person name="Wong E."/>
            <person name="Huang K."/>
            <person name="Tropini C."/>
            <person name="Ng K."/>
            <person name="Yu B."/>
        </authorList>
    </citation>
    <scope>NUCLEOTIDE SEQUENCE</scope>
    <source>
        <strain evidence="1">NM01_1-7b</strain>
    </source>
</reference>
<proteinExistence type="predicted"/>
<keyword evidence="1" id="KW-0808">Transferase</keyword>
<dbReference type="Proteomes" id="UP000304953">
    <property type="component" value="Unassembled WGS sequence"/>
</dbReference>
<dbReference type="EMBL" id="SRYA01000011">
    <property type="protein sequence ID" value="TGY96948.1"/>
    <property type="molecule type" value="Genomic_DNA"/>
</dbReference>
<keyword evidence="2" id="KW-1185">Reference proteome</keyword>
<sequence length="212" mass="24141">MNNRKGILSVVSGFSGSGKGTIMKQLLEQYPDRYALSISATTRSPRSGEVHGREYFFVPQEEFEAMIRNNALLEYAQYVNHYYGTPRDYVFRQLEMGKDVILEIEIQGALKVKEAYPDTLLLFVTPPDAAELKKRLTGRGTEDEAAIASRLSRAWQEAQGVEEYDYLVVNDSLEECVQEVHGIIQGQHARVRENYLLIETIRAELRDFAKGE</sequence>
<organism evidence="1 2">
    <name type="scientific">Petralouisia muris</name>
    <dbReference type="NCBI Taxonomy" id="3032872"/>
    <lineage>
        <taxon>Bacteria</taxon>
        <taxon>Bacillati</taxon>
        <taxon>Bacillota</taxon>
        <taxon>Clostridia</taxon>
        <taxon>Lachnospirales</taxon>
        <taxon>Lachnospiraceae</taxon>
        <taxon>Petralouisia</taxon>
    </lineage>
</organism>
<evidence type="ECO:0000313" key="2">
    <source>
        <dbReference type="Proteomes" id="UP000304953"/>
    </source>
</evidence>
<accession>A0AC61RYQ4</accession>
<comment type="caution">
    <text evidence="1">The sequence shown here is derived from an EMBL/GenBank/DDBJ whole genome shotgun (WGS) entry which is preliminary data.</text>
</comment>
<protein>
    <submittedName>
        <fullName evidence="1">Guanylate kinase</fullName>
        <ecNumber evidence="1">2.7.4.8</ecNumber>
    </submittedName>
</protein>
<gene>
    <name evidence="1" type="ORF">E5329_06920</name>
</gene>
<evidence type="ECO:0000313" key="1">
    <source>
        <dbReference type="EMBL" id="TGY96948.1"/>
    </source>
</evidence>
<name>A0AC61RYQ4_9FIRM</name>
<keyword evidence="1" id="KW-0418">Kinase</keyword>
<dbReference type="EC" id="2.7.4.8" evidence="1"/>